<protein>
    <submittedName>
        <fullName evidence="3">Uncharacterized protein</fullName>
    </submittedName>
</protein>
<feature type="transmembrane region" description="Helical" evidence="1">
    <location>
        <begin position="88"/>
        <end position="105"/>
    </location>
</feature>
<evidence type="ECO:0000313" key="4">
    <source>
        <dbReference type="Proteomes" id="UP000176786"/>
    </source>
</evidence>
<dbReference type="EMBL" id="MFES01000025">
    <property type="protein sequence ID" value="OGE85580.1"/>
    <property type="molecule type" value="Genomic_DNA"/>
</dbReference>
<accession>A0A1F5P7G7</accession>
<comment type="caution">
    <text evidence="3">The sequence shown here is derived from an EMBL/GenBank/DDBJ whole genome shotgun (WGS) entry which is preliminary data.</text>
</comment>
<evidence type="ECO:0000256" key="1">
    <source>
        <dbReference type="SAM" id="Phobius"/>
    </source>
</evidence>
<evidence type="ECO:0000313" key="3">
    <source>
        <dbReference type="EMBL" id="OGE85580.1"/>
    </source>
</evidence>
<name>A0A1F5P7G7_9BACT</name>
<evidence type="ECO:0000256" key="2">
    <source>
        <dbReference type="SAM" id="SignalP"/>
    </source>
</evidence>
<feature type="transmembrane region" description="Helical" evidence="1">
    <location>
        <begin position="126"/>
        <end position="144"/>
    </location>
</feature>
<proteinExistence type="predicted"/>
<feature type="signal peptide" evidence="2">
    <location>
        <begin position="1"/>
        <end position="27"/>
    </location>
</feature>
<feature type="chain" id="PRO_5009520347" evidence="2">
    <location>
        <begin position="28"/>
        <end position="312"/>
    </location>
</feature>
<keyword evidence="1" id="KW-0812">Transmembrane</keyword>
<keyword evidence="1" id="KW-1133">Transmembrane helix</keyword>
<keyword evidence="2" id="KW-0732">Signal</keyword>
<keyword evidence="1" id="KW-0472">Membrane</keyword>
<gene>
    <name evidence="3" type="ORF">A3J48_04660</name>
</gene>
<dbReference type="Proteomes" id="UP000176786">
    <property type="component" value="Unassembled WGS sequence"/>
</dbReference>
<dbReference type="AlphaFoldDB" id="A0A1F5P7G7"/>
<dbReference type="STRING" id="1817832.A3J48_04660"/>
<feature type="transmembrane region" description="Helical" evidence="1">
    <location>
        <begin position="37"/>
        <end position="58"/>
    </location>
</feature>
<sequence>MLSPKTKANIFLISSSLLFTASLFALAVPFRQSADLFYWAAVLFLLLITANALAWTAIFYENKKLVYSVYLAISLLTLVFFPFDVVQIFGAGAAIVGSIGMFRSIRANKEENLHFSYYHAVKRGMNWFFLMFILLASLNVYLSVRESMLENPDRFYQNISVITVKSARPLLARSVESFSPSMTLDEFLVREDYFDPQGFNRGELGAVSSELQLSFLREQVLSIFGIQAEGNEQIMEVLKRVVEVRIRELFAPIEAYLPAIYALLLFLSLRFIIPVMVGLSGFLGGLFFKLAVRAGFVSLVSKTVIVETPELR</sequence>
<reference evidence="3 4" key="1">
    <citation type="journal article" date="2016" name="Nat. Commun.">
        <title>Thousands of microbial genomes shed light on interconnected biogeochemical processes in an aquifer system.</title>
        <authorList>
            <person name="Anantharaman K."/>
            <person name="Brown C.T."/>
            <person name="Hug L.A."/>
            <person name="Sharon I."/>
            <person name="Castelle C.J."/>
            <person name="Probst A.J."/>
            <person name="Thomas B.C."/>
            <person name="Singh A."/>
            <person name="Wilkins M.J."/>
            <person name="Karaoz U."/>
            <person name="Brodie E.L."/>
            <person name="Williams K.H."/>
            <person name="Hubbard S.S."/>
            <person name="Banfield J.F."/>
        </authorList>
    </citation>
    <scope>NUCLEOTIDE SEQUENCE [LARGE SCALE GENOMIC DNA]</scope>
</reference>
<organism evidence="3 4">
    <name type="scientific">Candidatus Doudnabacteria bacterium RIFCSPHIGHO2_02_FULL_46_11</name>
    <dbReference type="NCBI Taxonomy" id="1817832"/>
    <lineage>
        <taxon>Bacteria</taxon>
        <taxon>Candidatus Doudnaibacteriota</taxon>
    </lineage>
</organism>
<feature type="transmembrane region" description="Helical" evidence="1">
    <location>
        <begin position="65"/>
        <end position="82"/>
    </location>
</feature>
<feature type="transmembrane region" description="Helical" evidence="1">
    <location>
        <begin position="259"/>
        <end position="288"/>
    </location>
</feature>